<reference evidence="1 2" key="1">
    <citation type="submission" date="2019-08" db="EMBL/GenBank/DDBJ databases">
        <title>In-depth cultivation of the pig gut microbiome towards novel bacterial diversity and tailored functional studies.</title>
        <authorList>
            <person name="Wylensek D."/>
            <person name="Hitch T.C.A."/>
            <person name="Clavel T."/>
        </authorList>
    </citation>
    <scope>NUCLEOTIDE SEQUENCE [LARGE SCALE GENOMIC DNA]</scope>
    <source>
        <strain evidence="1 2">WB01_CNA04</strain>
    </source>
</reference>
<accession>A0A6N7X9X9</accession>
<gene>
    <name evidence="1" type="ORF">FYJ69_03770</name>
</gene>
<protein>
    <submittedName>
        <fullName evidence="1">Uncharacterized protein</fullName>
    </submittedName>
</protein>
<dbReference type="RefSeq" id="WP_154540114.1">
    <property type="nucleotide sequence ID" value="NZ_VUND01000001.1"/>
</dbReference>
<organism evidence="1 2">
    <name type="scientific">Parafannyhessea umbonata</name>
    <dbReference type="NCBI Taxonomy" id="604330"/>
    <lineage>
        <taxon>Bacteria</taxon>
        <taxon>Bacillati</taxon>
        <taxon>Actinomycetota</taxon>
        <taxon>Coriobacteriia</taxon>
        <taxon>Coriobacteriales</taxon>
        <taxon>Atopobiaceae</taxon>
        <taxon>Parafannyhessea</taxon>
    </lineage>
</organism>
<proteinExistence type="predicted"/>
<name>A0A6N7X9X9_9ACTN</name>
<comment type="caution">
    <text evidence="1">The sequence shown here is derived from an EMBL/GenBank/DDBJ whole genome shotgun (WGS) entry which is preliminary data.</text>
</comment>
<evidence type="ECO:0000313" key="1">
    <source>
        <dbReference type="EMBL" id="MST60037.1"/>
    </source>
</evidence>
<dbReference type="Proteomes" id="UP000434342">
    <property type="component" value="Unassembled WGS sequence"/>
</dbReference>
<sequence>MTQVRLDRIAMSPAFARSMLTSGAVQRLVLAKAQRVCATANSMYGASGYGVRATGGSGRAHAVVYTGDMNTINSNFKHQTLKKALGR</sequence>
<evidence type="ECO:0000313" key="2">
    <source>
        <dbReference type="Proteomes" id="UP000434342"/>
    </source>
</evidence>
<dbReference type="EMBL" id="VUND01000001">
    <property type="protein sequence ID" value="MST60037.1"/>
    <property type="molecule type" value="Genomic_DNA"/>
</dbReference>
<dbReference type="AlphaFoldDB" id="A0A6N7X9X9"/>